<reference evidence="3 4" key="2">
    <citation type="submission" date="2018-07" db="EMBL/GenBank/DDBJ databases">
        <title>Pontibacter sp. 2b14 genomic sequence and assembly.</title>
        <authorList>
            <person name="Du Z.-J."/>
        </authorList>
    </citation>
    <scope>NUCLEOTIDE SEQUENCE [LARGE SCALE GENOMIC DNA]</scope>
    <source>
        <strain evidence="3 4">2b14</strain>
    </source>
</reference>
<accession>A0A364REL0</accession>
<feature type="chain" id="PRO_5016603007" evidence="1">
    <location>
        <begin position="19"/>
        <end position="152"/>
    </location>
</feature>
<evidence type="ECO:0000256" key="1">
    <source>
        <dbReference type="SAM" id="SignalP"/>
    </source>
</evidence>
<dbReference type="InterPro" id="IPR032710">
    <property type="entry name" value="NTF2-like_dom_sf"/>
</dbReference>
<sequence>MKNLILLLTLAVTFASCADKEAPVNVQQLNQQFIGAWNNRNATVLDSLLADDVSFVQGEIHFNGKAEVSEKWVDETLGTIADLKTNVVSSGTDSEIAYEAGTFSVDVLPSGPGEPAGEGEGNFMLLWKKQKNGAWKLSYAQLEDLPVEVKNN</sequence>
<evidence type="ECO:0000259" key="2">
    <source>
        <dbReference type="Pfam" id="PF14534"/>
    </source>
</evidence>
<dbReference type="RefSeq" id="WP_112304901.1">
    <property type="nucleotide sequence ID" value="NZ_QMDV01000002.1"/>
</dbReference>
<dbReference type="AlphaFoldDB" id="A0A364REL0"/>
<keyword evidence="1" id="KW-0732">Signal</keyword>
<feature type="domain" description="DUF4440" evidence="2">
    <location>
        <begin position="27"/>
        <end position="137"/>
    </location>
</feature>
<evidence type="ECO:0000313" key="3">
    <source>
        <dbReference type="EMBL" id="RAU82751.1"/>
    </source>
</evidence>
<reference evidence="3 4" key="1">
    <citation type="submission" date="2018-06" db="EMBL/GenBank/DDBJ databases">
        <authorList>
            <person name="Liu Z.-W."/>
        </authorList>
    </citation>
    <scope>NUCLEOTIDE SEQUENCE [LARGE SCALE GENOMIC DNA]</scope>
    <source>
        <strain evidence="3 4">2b14</strain>
    </source>
</reference>
<gene>
    <name evidence="3" type="ORF">DP923_05710</name>
</gene>
<dbReference type="OrthoDB" id="979496at2"/>
<name>A0A364REL0_9BACT</name>
<dbReference type="Proteomes" id="UP000251692">
    <property type="component" value="Unassembled WGS sequence"/>
</dbReference>
<feature type="signal peptide" evidence="1">
    <location>
        <begin position="1"/>
        <end position="18"/>
    </location>
</feature>
<dbReference type="Gene3D" id="3.10.450.50">
    <property type="match status" value="1"/>
</dbReference>
<organism evidence="3 4">
    <name type="scientific">Pontibacter arcticus</name>
    <dbReference type="NCBI Taxonomy" id="2080288"/>
    <lineage>
        <taxon>Bacteria</taxon>
        <taxon>Pseudomonadati</taxon>
        <taxon>Bacteroidota</taxon>
        <taxon>Cytophagia</taxon>
        <taxon>Cytophagales</taxon>
        <taxon>Hymenobacteraceae</taxon>
        <taxon>Pontibacter</taxon>
    </lineage>
</organism>
<comment type="caution">
    <text evidence="3">The sequence shown here is derived from an EMBL/GenBank/DDBJ whole genome shotgun (WGS) entry which is preliminary data.</text>
</comment>
<dbReference type="PROSITE" id="PS51257">
    <property type="entry name" value="PROKAR_LIPOPROTEIN"/>
    <property type="match status" value="1"/>
</dbReference>
<protein>
    <submittedName>
        <fullName evidence="3">Nuclear transport factor 2 family protein</fullName>
    </submittedName>
</protein>
<dbReference type="InterPro" id="IPR027843">
    <property type="entry name" value="DUF4440"/>
</dbReference>
<keyword evidence="4" id="KW-1185">Reference proteome</keyword>
<evidence type="ECO:0000313" key="4">
    <source>
        <dbReference type="Proteomes" id="UP000251692"/>
    </source>
</evidence>
<dbReference type="EMBL" id="QMDV01000002">
    <property type="protein sequence ID" value="RAU82751.1"/>
    <property type="molecule type" value="Genomic_DNA"/>
</dbReference>
<dbReference type="SUPFAM" id="SSF54427">
    <property type="entry name" value="NTF2-like"/>
    <property type="match status" value="1"/>
</dbReference>
<dbReference type="Pfam" id="PF14534">
    <property type="entry name" value="DUF4440"/>
    <property type="match status" value="1"/>
</dbReference>
<proteinExistence type="predicted"/>